<evidence type="ECO:0000313" key="4">
    <source>
        <dbReference type="EMBL" id="BED92418.1"/>
    </source>
</evidence>
<dbReference type="AlphaFoldDB" id="A0AA48HW10"/>
<comment type="similarity">
    <text evidence="1 2">Belongs to the anti-sigma-factor antagonist family.</text>
</comment>
<dbReference type="Pfam" id="PF01740">
    <property type="entry name" value="STAS"/>
    <property type="match status" value="1"/>
</dbReference>
<dbReference type="InterPro" id="IPR036513">
    <property type="entry name" value="STAS_dom_sf"/>
</dbReference>
<dbReference type="PANTHER" id="PTHR33495">
    <property type="entry name" value="ANTI-SIGMA FACTOR ANTAGONIST TM_1081-RELATED-RELATED"/>
    <property type="match status" value="1"/>
</dbReference>
<dbReference type="PROSITE" id="PS50801">
    <property type="entry name" value="STAS"/>
    <property type="match status" value="1"/>
</dbReference>
<protein>
    <recommendedName>
        <fullName evidence="2">Anti-sigma factor antagonist</fullName>
    </recommendedName>
</protein>
<dbReference type="EMBL" id="AP027925">
    <property type="protein sequence ID" value="BED92418.1"/>
    <property type="molecule type" value="Genomic_DNA"/>
</dbReference>
<name>A0AA48HW10_9FIRM</name>
<dbReference type="InterPro" id="IPR003658">
    <property type="entry name" value="Anti-sigma_ant"/>
</dbReference>
<gene>
    <name evidence="4" type="ORF">RsTaC01_0129</name>
</gene>
<dbReference type="SUPFAM" id="SSF52091">
    <property type="entry name" value="SpoIIaa-like"/>
    <property type="match status" value="1"/>
</dbReference>
<dbReference type="InterPro" id="IPR002645">
    <property type="entry name" value="STAS_dom"/>
</dbReference>
<sequence>MEVNVDKKGNNGIVIFNIKGRLDTKTSPEFQKIIEKNLKGEEKNFIFNFDEVEYLSSAGLRVILSVKKMLNNIEGSSLSIRNVNDNIMEIFDMTGFTEFLNIY</sequence>
<evidence type="ECO:0000259" key="3">
    <source>
        <dbReference type="PROSITE" id="PS50801"/>
    </source>
</evidence>
<dbReference type="Proteomes" id="UP001335720">
    <property type="component" value="Chromosome"/>
</dbReference>
<organism evidence="4">
    <name type="scientific">Candidatus Paraimprobicoccus trichonymphae</name>
    <dbReference type="NCBI Taxonomy" id="3033793"/>
    <lineage>
        <taxon>Bacteria</taxon>
        <taxon>Bacillati</taxon>
        <taxon>Bacillota</taxon>
        <taxon>Clostridia</taxon>
        <taxon>Candidatus Paraimprobicoccus</taxon>
    </lineage>
</organism>
<dbReference type="GO" id="GO:0043856">
    <property type="term" value="F:anti-sigma factor antagonist activity"/>
    <property type="evidence" value="ECO:0007669"/>
    <property type="project" value="InterPro"/>
</dbReference>
<dbReference type="Gene3D" id="3.30.750.24">
    <property type="entry name" value="STAS domain"/>
    <property type="match status" value="1"/>
</dbReference>
<feature type="domain" description="STAS" evidence="3">
    <location>
        <begin position="3"/>
        <end position="103"/>
    </location>
</feature>
<reference evidence="4" key="1">
    <citation type="journal article" date="2023" name="ISME J.">
        <title>Emergence of putative energy parasites within Clostridia revealed by genome analysis of a novel endosymbiotic clade.</title>
        <authorList>
            <person name="Takahashi K."/>
            <person name="Kuwahara H."/>
            <person name="Horikawa Y."/>
            <person name="Izawa K."/>
            <person name="Kato D."/>
            <person name="Inagaki T."/>
            <person name="Yuki M."/>
            <person name="Ohkuma M."/>
            <person name="Hongoh Y."/>
        </authorList>
    </citation>
    <scope>NUCLEOTIDE SEQUENCE</scope>
    <source>
        <strain evidence="4">RsTa-C01</strain>
    </source>
</reference>
<dbReference type="NCBIfam" id="TIGR00377">
    <property type="entry name" value="ant_ant_sig"/>
    <property type="match status" value="1"/>
</dbReference>
<accession>A0AA48HW10</accession>
<evidence type="ECO:0000256" key="2">
    <source>
        <dbReference type="RuleBase" id="RU003749"/>
    </source>
</evidence>
<evidence type="ECO:0000256" key="1">
    <source>
        <dbReference type="ARBA" id="ARBA00009013"/>
    </source>
</evidence>
<dbReference type="KEGG" id="ptrh:RsTaC01_0129"/>
<dbReference type="CDD" id="cd07043">
    <property type="entry name" value="STAS_anti-anti-sigma_factors"/>
    <property type="match status" value="1"/>
</dbReference>
<proteinExistence type="inferred from homology"/>